<accession>A0A1G8XLE6</accession>
<dbReference type="EMBL" id="FNFP01000001">
    <property type="protein sequence ID" value="SDJ91502.1"/>
    <property type="molecule type" value="Genomic_DNA"/>
</dbReference>
<dbReference type="SUPFAM" id="SSF109604">
    <property type="entry name" value="HD-domain/PDEase-like"/>
    <property type="match status" value="1"/>
</dbReference>
<feature type="domain" description="HD-GYP" evidence="1">
    <location>
        <begin position="155"/>
        <end position="347"/>
    </location>
</feature>
<dbReference type="InterPro" id="IPR003607">
    <property type="entry name" value="HD/PDEase_dom"/>
</dbReference>
<evidence type="ECO:0000259" key="1">
    <source>
        <dbReference type="PROSITE" id="PS51832"/>
    </source>
</evidence>
<dbReference type="Gene3D" id="1.10.3210.10">
    <property type="entry name" value="Hypothetical protein af1432"/>
    <property type="match status" value="1"/>
</dbReference>
<dbReference type="AlphaFoldDB" id="A0A1G8XLE6"/>
<organism evidence="2 3">
    <name type="scientific">Natronincola ferrireducens</name>
    <dbReference type="NCBI Taxonomy" id="393762"/>
    <lineage>
        <taxon>Bacteria</taxon>
        <taxon>Bacillati</taxon>
        <taxon>Bacillota</taxon>
        <taxon>Clostridia</taxon>
        <taxon>Peptostreptococcales</taxon>
        <taxon>Natronincolaceae</taxon>
        <taxon>Natronincola</taxon>
    </lineage>
</organism>
<reference evidence="2 3" key="1">
    <citation type="submission" date="2016-10" db="EMBL/GenBank/DDBJ databases">
        <authorList>
            <person name="de Groot N.N."/>
        </authorList>
    </citation>
    <scope>NUCLEOTIDE SEQUENCE [LARGE SCALE GENOMIC DNA]</scope>
    <source>
        <strain evidence="2 3">DSM 18346</strain>
    </source>
</reference>
<dbReference type="CDD" id="cd00077">
    <property type="entry name" value="HDc"/>
    <property type="match status" value="1"/>
</dbReference>
<protein>
    <submittedName>
        <fullName evidence="2">HD-GYP domain, c-di-GMP phosphodiesterase class II (Or its inactivated variant)</fullName>
    </submittedName>
</protein>
<proteinExistence type="predicted"/>
<dbReference type="PANTHER" id="PTHR43155">
    <property type="entry name" value="CYCLIC DI-GMP PHOSPHODIESTERASE PA4108-RELATED"/>
    <property type="match status" value="1"/>
</dbReference>
<dbReference type="STRING" id="393762.SAMN05660472_00263"/>
<dbReference type="PANTHER" id="PTHR43155:SF2">
    <property type="entry name" value="CYCLIC DI-GMP PHOSPHODIESTERASE PA4108"/>
    <property type="match status" value="1"/>
</dbReference>
<dbReference type="InterPro" id="IPR037522">
    <property type="entry name" value="HD_GYP_dom"/>
</dbReference>
<sequence length="391" mass="45100">MLKESNPQENLKFTIPVNNIQSGMIITEEILNQQNNLLISKNYKIRNDAVADRIKRLLEQNNIEVINVEVEVESLATELEGLMDLQTTTLGEEDSSKEGEDLEKILAALNIKEKDFLKNTFPKCQEKFNQVLESIVEGDSKEIDSLEPQIVESMEMMEKCVGVFQIIDKLKKLESSFYLHCYNIAITSYMIGKWLKLDGEKTKVLFTCGMVADIGLLKVSPAIRHKPFDLSDEEETEYRKHVEHSYSILENSTFLSDACKHAILCHHETVNRKGYPFQYDGNKIPLFSKIIYLAQLYCYYTQTLQENPIKAINLIRKNHLEELDLNIFYVFEKRIYSYFIGQKVKISTGKDFIGDVVMVDYLNASVLIKKEDNNFTSVPLNTFYNNSAEFV</sequence>
<dbReference type="RefSeq" id="WP_176761998.1">
    <property type="nucleotide sequence ID" value="NZ_FNFP01000001.1"/>
</dbReference>
<gene>
    <name evidence="2" type="ORF">SAMN05660472_00263</name>
</gene>
<name>A0A1G8XLE6_9FIRM</name>
<evidence type="ECO:0000313" key="3">
    <source>
        <dbReference type="Proteomes" id="UP000198718"/>
    </source>
</evidence>
<dbReference type="PROSITE" id="PS51832">
    <property type="entry name" value="HD_GYP"/>
    <property type="match status" value="1"/>
</dbReference>
<evidence type="ECO:0000313" key="2">
    <source>
        <dbReference type="EMBL" id="SDJ91502.1"/>
    </source>
</evidence>
<dbReference type="Proteomes" id="UP000198718">
    <property type="component" value="Unassembled WGS sequence"/>
</dbReference>
<dbReference type="Pfam" id="PF13487">
    <property type="entry name" value="HD_5"/>
    <property type="match status" value="1"/>
</dbReference>
<keyword evidence="3" id="KW-1185">Reference proteome</keyword>